<feature type="compositionally biased region" description="Pro residues" evidence="1">
    <location>
        <begin position="813"/>
        <end position="823"/>
    </location>
</feature>
<organism evidence="2 3">
    <name type="scientific">Zalerion maritima</name>
    <dbReference type="NCBI Taxonomy" id="339359"/>
    <lineage>
        <taxon>Eukaryota</taxon>
        <taxon>Fungi</taxon>
        <taxon>Dikarya</taxon>
        <taxon>Ascomycota</taxon>
        <taxon>Pezizomycotina</taxon>
        <taxon>Sordariomycetes</taxon>
        <taxon>Lulworthiomycetidae</taxon>
        <taxon>Lulworthiales</taxon>
        <taxon>Lulworthiaceae</taxon>
        <taxon>Zalerion</taxon>
    </lineage>
</organism>
<feature type="compositionally biased region" description="Basic residues" evidence="1">
    <location>
        <begin position="973"/>
        <end position="985"/>
    </location>
</feature>
<feature type="compositionally biased region" description="Low complexity" evidence="1">
    <location>
        <begin position="702"/>
        <end position="721"/>
    </location>
</feature>
<feature type="compositionally biased region" description="Basic and acidic residues" evidence="1">
    <location>
        <begin position="484"/>
        <end position="509"/>
    </location>
</feature>
<dbReference type="EMBL" id="JAKWBI020000311">
    <property type="protein sequence ID" value="KAJ2896806.1"/>
    <property type="molecule type" value="Genomic_DNA"/>
</dbReference>
<keyword evidence="3" id="KW-1185">Reference proteome</keyword>
<dbReference type="Proteomes" id="UP001201980">
    <property type="component" value="Unassembled WGS sequence"/>
</dbReference>
<gene>
    <name evidence="2" type="ORF">MKZ38_005216</name>
</gene>
<comment type="caution">
    <text evidence="2">The sequence shown here is derived from an EMBL/GenBank/DDBJ whole genome shotgun (WGS) entry which is preliminary data.</text>
</comment>
<feature type="compositionally biased region" description="Low complexity" evidence="1">
    <location>
        <begin position="513"/>
        <end position="528"/>
    </location>
</feature>
<proteinExistence type="predicted"/>
<feature type="region of interest" description="Disordered" evidence="1">
    <location>
        <begin position="476"/>
        <end position="674"/>
    </location>
</feature>
<evidence type="ECO:0000313" key="2">
    <source>
        <dbReference type="EMBL" id="KAJ2896806.1"/>
    </source>
</evidence>
<feature type="compositionally biased region" description="Low complexity" evidence="1">
    <location>
        <begin position="383"/>
        <end position="399"/>
    </location>
</feature>
<feature type="compositionally biased region" description="Pro residues" evidence="1">
    <location>
        <begin position="300"/>
        <end position="315"/>
    </location>
</feature>
<feature type="compositionally biased region" description="Polar residues" evidence="1">
    <location>
        <begin position="257"/>
        <end position="269"/>
    </location>
</feature>
<evidence type="ECO:0000256" key="1">
    <source>
        <dbReference type="SAM" id="MobiDB-lite"/>
    </source>
</evidence>
<feature type="compositionally biased region" description="Low complexity" evidence="1">
    <location>
        <begin position="639"/>
        <end position="656"/>
    </location>
</feature>
<evidence type="ECO:0000313" key="3">
    <source>
        <dbReference type="Proteomes" id="UP001201980"/>
    </source>
</evidence>
<feature type="region of interest" description="Disordered" evidence="1">
    <location>
        <begin position="1"/>
        <end position="85"/>
    </location>
</feature>
<feature type="compositionally biased region" description="Pro residues" evidence="1">
    <location>
        <begin position="323"/>
        <end position="346"/>
    </location>
</feature>
<feature type="compositionally biased region" description="Acidic residues" evidence="1">
    <location>
        <begin position="1012"/>
        <end position="1033"/>
    </location>
</feature>
<feature type="region of interest" description="Disordered" evidence="1">
    <location>
        <begin position="691"/>
        <end position="723"/>
    </location>
</feature>
<feature type="compositionally biased region" description="Low complexity" evidence="1">
    <location>
        <begin position="552"/>
        <end position="596"/>
    </location>
</feature>
<feature type="region of interest" description="Disordered" evidence="1">
    <location>
        <begin position="811"/>
        <end position="843"/>
    </location>
</feature>
<feature type="compositionally biased region" description="Polar residues" evidence="1">
    <location>
        <begin position="60"/>
        <end position="76"/>
    </location>
</feature>
<dbReference type="PRINTS" id="PR01217">
    <property type="entry name" value="PRICHEXTENSN"/>
</dbReference>
<sequence>MPKRQRKEDDCDGDGDGDGRDVGDQAGNPSNPQRPKRPSLRQEGRRAGGIARGRGSGESLPSQSDKGNDRWVQQNGVLAGRGVHQNCRLTSDYQSISGWMVREIRDSARRLGEKRKVDGRYGDERLNRWMAVRAGDVEMEKKREEEKEKKKNGGKSDEHCGCVDKAWFEGEVEKLKAMFDEVMEEEKKTRGRTGKNRPVDSVSKESQVMKDGGGARSGNSGSKTLGGGGNTSAAPEGGQSPTLPLLAKEFEHLRISDAQTGSQPPTNRSKYPETPATGIGTAPRKPGTSPTHLAAKKPRPGPTPGQRPASSPSPSPSSGSSPRLPPLPPPRVPIPSPETPLYPPVPQLSRRPGPRPNSSHHRGFSSTLPQQSHRPSNDSPNVPSIATAPPSSRPSSASPPSSPPIPVPLPPIPASNPACPDCKNLADRLQQVQQDRQVEQQQWKSKREHLEKMLATMMARDLETGLLKRQVKNLQQQLQGQEGEQQKLERQKRDEENKRIRRDSEEWGKKLASSSSRRPVRSSSDSTRGAIGRRILVSAAPIPNPTSPPPASVTTPPATSNPTSTPVDPAVTPAATSAATPAHAATPTATPTAASAGMGAGVNSSKTRDSNERARPRSRSKSPRSPATTISGWNYETQLPSVPSLPTLPRRPLLPTESTSPGGDPGPNVKNNHSFRVFGNEEEISGLFSAIEKGGGTGAGSSAGSSSNPSTTTSSSSSSNPKELDNLRQELAYQREVNEITTDSLLSQHDIANQIRRTAHTSSFRFLYSPPFTAVHFHIYIGVSTSTHFPCHILFLLLLLLLLLLGTSSSTPVPVPRTTPPPGTRHNNVHNPPRIAQPAPGKNHILSPVKAQEIPLGEPNSSIVLPKHPNVPSTSSPAGTIFRRATSAMRFGGAAAAAATMNLNGTGGTSGATTAMLTQKRAQRRAERSKREPHRARELEVRNSPGRSERARGAGAAEAAARRGGGEGGGGSRRGKGKGKGKRKREGGGGGGGGEKKTEDKDEWFENLRDVSDDDDGDDDDDDDDDDDENDNDAEARRDAGAPGIYRLRMMMNNPNNLHGYLGHDASLMLSPPLGPSHWHYVAAQSKRETSLMKRNGGYHIIRKEAK</sequence>
<feature type="compositionally biased region" description="Polar residues" evidence="1">
    <location>
        <begin position="627"/>
        <end position="638"/>
    </location>
</feature>
<name>A0AAD5WP39_9PEZI</name>
<feature type="compositionally biased region" description="Basic and acidic residues" evidence="1">
    <location>
        <begin position="606"/>
        <end position="615"/>
    </location>
</feature>
<feature type="region of interest" description="Disordered" evidence="1">
    <location>
        <begin position="859"/>
        <end position="879"/>
    </location>
</feature>
<dbReference type="AlphaFoldDB" id="A0AAD5WP39"/>
<accession>A0AAD5WP39</accession>
<feature type="compositionally biased region" description="Basic and acidic residues" evidence="1">
    <location>
        <begin position="994"/>
        <end position="1011"/>
    </location>
</feature>
<protein>
    <submittedName>
        <fullName evidence="2">Uncharacterized protein</fullName>
    </submittedName>
</protein>
<feature type="region of interest" description="Disordered" evidence="1">
    <location>
        <begin position="906"/>
        <end position="1041"/>
    </location>
</feature>
<feature type="region of interest" description="Disordered" evidence="1">
    <location>
        <begin position="184"/>
        <end position="422"/>
    </location>
</feature>
<reference evidence="2" key="1">
    <citation type="submission" date="2022-07" db="EMBL/GenBank/DDBJ databases">
        <title>Draft genome sequence of Zalerion maritima ATCC 34329, a (micro)plastics degrading marine fungus.</title>
        <authorList>
            <person name="Paco A."/>
            <person name="Goncalves M.F.M."/>
            <person name="Rocha-Santos T.A.P."/>
            <person name="Alves A."/>
        </authorList>
    </citation>
    <scope>NUCLEOTIDE SEQUENCE</scope>
    <source>
        <strain evidence="2">ATCC 34329</strain>
    </source>
</reference>
<feature type="compositionally biased region" description="Polar residues" evidence="1">
    <location>
        <begin position="364"/>
        <end position="382"/>
    </location>
</feature>
<feature type="compositionally biased region" description="Basic and acidic residues" evidence="1">
    <location>
        <begin position="924"/>
        <end position="952"/>
    </location>
</feature>
<feature type="compositionally biased region" description="Pro residues" evidence="1">
    <location>
        <begin position="400"/>
        <end position="414"/>
    </location>
</feature>
<feature type="compositionally biased region" description="Pro residues" evidence="1">
    <location>
        <begin position="542"/>
        <end position="551"/>
    </location>
</feature>
<feature type="region of interest" description="Disordered" evidence="1">
    <location>
        <begin position="138"/>
        <end position="160"/>
    </location>
</feature>